<sequence>MLIKTDFPVLAFSRIVSDEKGSVNKHVLEAILY</sequence>
<dbReference type="AlphaFoldDB" id="A0A381WR54"/>
<protein>
    <submittedName>
        <fullName evidence="1">Uncharacterized protein</fullName>
    </submittedName>
</protein>
<organism evidence="1">
    <name type="scientific">marine metagenome</name>
    <dbReference type="NCBI Taxonomy" id="408172"/>
    <lineage>
        <taxon>unclassified sequences</taxon>
        <taxon>metagenomes</taxon>
        <taxon>ecological metagenomes</taxon>
    </lineage>
</organism>
<feature type="non-terminal residue" evidence="1">
    <location>
        <position position="33"/>
    </location>
</feature>
<reference evidence="1" key="1">
    <citation type="submission" date="2018-05" db="EMBL/GenBank/DDBJ databases">
        <authorList>
            <person name="Lanie J.A."/>
            <person name="Ng W.-L."/>
            <person name="Kazmierczak K.M."/>
            <person name="Andrzejewski T.M."/>
            <person name="Davidsen T.M."/>
            <person name="Wayne K.J."/>
            <person name="Tettelin H."/>
            <person name="Glass J.I."/>
            <person name="Rusch D."/>
            <person name="Podicherti R."/>
            <person name="Tsui H.-C.T."/>
            <person name="Winkler M.E."/>
        </authorList>
    </citation>
    <scope>NUCLEOTIDE SEQUENCE</scope>
</reference>
<gene>
    <name evidence="1" type="ORF">METZ01_LOCUS107804</name>
</gene>
<accession>A0A381WR54</accession>
<evidence type="ECO:0000313" key="1">
    <source>
        <dbReference type="EMBL" id="SVA54950.1"/>
    </source>
</evidence>
<dbReference type="EMBL" id="UINC01012604">
    <property type="protein sequence ID" value="SVA54950.1"/>
    <property type="molecule type" value="Genomic_DNA"/>
</dbReference>
<name>A0A381WR54_9ZZZZ</name>
<proteinExistence type="predicted"/>